<dbReference type="FunFam" id="1.20.140.10:FF:000009">
    <property type="entry name" value="Acyl-CoA dehydrogenase"/>
    <property type="match status" value="1"/>
</dbReference>
<dbReference type="GO" id="GO:0005737">
    <property type="term" value="C:cytoplasm"/>
    <property type="evidence" value="ECO:0007669"/>
    <property type="project" value="TreeGrafter"/>
</dbReference>
<dbReference type="EC" id="1.3.8.8" evidence="5"/>
<feature type="domain" description="Acyl-CoA dehydrogenase/oxidase N-terminal" evidence="13">
    <location>
        <begin position="84"/>
        <end position="192"/>
    </location>
</feature>
<evidence type="ECO:0000259" key="13">
    <source>
        <dbReference type="Pfam" id="PF02771"/>
    </source>
</evidence>
<dbReference type="GO" id="GO:0070991">
    <property type="term" value="F:medium-chain fatty acyl-CoA dehydrogenase activity"/>
    <property type="evidence" value="ECO:0007669"/>
    <property type="project" value="UniProtKB-EC"/>
</dbReference>
<dbReference type="InterPro" id="IPR009100">
    <property type="entry name" value="AcylCoA_DH/oxidase_NM_dom_sf"/>
</dbReference>
<dbReference type="GO" id="GO:0004466">
    <property type="term" value="F:long-chain fatty acyl-CoA dehydrogenase activity"/>
    <property type="evidence" value="ECO:0007669"/>
    <property type="project" value="UniProtKB-EC"/>
</dbReference>
<dbReference type="InterPro" id="IPR046373">
    <property type="entry name" value="Acyl-CoA_Oxase/DH_mid-dom_sf"/>
</dbReference>
<dbReference type="EMBL" id="WKJK01000003">
    <property type="protein sequence ID" value="MRW89565.1"/>
    <property type="molecule type" value="Genomic_DNA"/>
</dbReference>
<evidence type="ECO:0000313" key="16">
    <source>
        <dbReference type="Proteomes" id="UP000433309"/>
    </source>
</evidence>
<accession>A0A6I2KUB4</accession>
<evidence type="ECO:0000259" key="12">
    <source>
        <dbReference type="Pfam" id="PF00441"/>
    </source>
</evidence>
<dbReference type="InterPro" id="IPR009075">
    <property type="entry name" value="AcylCo_DH/oxidase_C"/>
</dbReference>
<evidence type="ECO:0000256" key="2">
    <source>
        <dbReference type="ARBA" id="ARBA00005005"/>
    </source>
</evidence>
<comment type="similarity">
    <text evidence="3">Belongs to the acyl-CoA dehydrogenase family.</text>
</comment>
<dbReference type="PANTHER" id="PTHR48083:SF18">
    <property type="entry name" value="ACYL-COENZYME A DEHYDROGENASE"/>
    <property type="match status" value="1"/>
</dbReference>
<dbReference type="Gene3D" id="2.40.110.10">
    <property type="entry name" value="Butyryl-CoA Dehydrogenase, subunit A, domain 2"/>
    <property type="match status" value="1"/>
</dbReference>
<sequence length="788" mass="86495">MILWIVLAILAIIIIVIAAAPLRRSLITPYIYALFKRILPPMSDTERDALEAGTTWWDADLFSGRPDWDKFLQLRRAALTVEEQAFMDNEVRQLCDMVDDWEATQVWQGLPEVAWQFARDKGFLGMIIPRHYGGKAFSAYMHSQVVMQLSTRCSALAVQVMVPNSLGPAELLLHYGTDQQKDYYLPRLARGEEIPCFALTSPYAGSDAAAIPDVGVVCQGWHDGRATLGLRVSWNKRYITLGPVATLLGLAFRVEDPDGLLPADAKPGITCALIPTSHPGVVIGRRHWPLNAVFQNGPTSGKDVFIPMDWIIGGPQQIGKGWRMLMECLAAGRAISLPSASVGTAKLAVRGTSAYCAIRRQFNTAIGKFEGVQEALARMGGNLYMMDAARRLSALAVDLGEKPAVISAIAKYHVTERGRLVVNDGMDILGGKGICMGPSNFLARAYQQIPIAITVEGANILTRCLIIFGQGAIRAHPYVLKEMRATADTDHRRGLHDFDAAFFGHMRFTCANAVRALWYSLTGGLTAPVPDRADQQMAPYYRAVGRLSTAFALMTDLSMFTLGGELKRRERISSRLGDALSMLYLISATLKRYEDEGRQPADAPYVHWSVQDALVRAQAALDGVLDNFPSRPAAVLARLLAFPFGLPYAPPSDRLAGEIAVAMQTHGDARERLLADSYVADDLRDPVACGELAFGLLGMVESIEHRLKPAIKAGQLPPVPQSLPEMERWIANAAALGMMTPEERRAMSDFVRYTDLSVHVDDFPPDLNAAADADQRRLMVPRPEQVEA</sequence>
<dbReference type="Gene3D" id="1.10.540.10">
    <property type="entry name" value="Acyl-CoA dehydrogenase/oxidase, N-terminal domain"/>
    <property type="match status" value="1"/>
</dbReference>
<evidence type="ECO:0000313" key="15">
    <source>
        <dbReference type="EMBL" id="MRW89565.1"/>
    </source>
</evidence>
<dbReference type="InterPro" id="IPR037069">
    <property type="entry name" value="AcylCoA_DH/ox_N_sf"/>
</dbReference>
<dbReference type="InterPro" id="IPR036250">
    <property type="entry name" value="AcylCo_DH-like_C"/>
</dbReference>
<evidence type="ECO:0000256" key="10">
    <source>
        <dbReference type="ARBA" id="ARBA00047882"/>
    </source>
</evidence>
<dbReference type="AlphaFoldDB" id="A0A6I2KUB4"/>
<comment type="catalytic activity">
    <reaction evidence="10">
        <text>a medium-chain 2,3-saturated fatty acyl-CoA + oxidized [electron-transfer flavoprotein] + H(+) = a medium-chain (2E)-enoyl-CoA + reduced [electron-transfer flavoprotein]</text>
        <dbReference type="Rhea" id="RHEA:14477"/>
        <dbReference type="Rhea" id="RHEA-COMP:10685"/>
        <dbReference type="Rhea" id="RHEA-COMP:10686"/>
        <dbReference type="ChEBI" id="CHEBI:15378"/>
        <dbReference type="ChEBI" id="CHEBI:57692"/>
        <dbReference type="ChEBI" id="CHEBI:58307"/>
        <dbReference type="ChEBI" id="CHEBI:83723"/>
        <dbReference type="ChEBI" id="CHEBI:83726"/>
        <dbReference type="EC" id="1.3.8.7"/>
    </reaction>
</comment>
<keyword evidence="16" id="KW-1185">Reference proteome</keyword>
<dbReference type="UniPathway" id="UPA00659"/>
<dbReference type="InterPro" id="IPR013786">
    <property type="entry name" value="AcylCoA_DH/ox_N"/>
</dbReference>
<keyword evidence="8" id="KW-0274">FAD</keyword>
<dbReference type="Pfam" id="PF02771">
    <property type="entry name" value="Acyl-CoA_dh_N"/>
    <property type="match status" value="1"/>
</dbReference>
<comment type="caution">
    <text evidence="15">The sequence shown here is derived from an EMBL/GenBank/DDBJ whole genome shotgun (WGS) entry which is preliminary data.</text>
</comment>
<evidence type="ECO:0000259" key="14">
    <source>
        <dbReference type="Pfam" id="PF09317"/>
    </source>
</evidence>
<evidence type="ECO:0000256" key="3">
    <source>
        <dbReference type="ARBA" id="ARBA00009347"/>
    </source>
</evidence>
<evidence type="ECO:0000256" key="9">
    <source>
        <dbReference type="ARBA" id="ARBA00023002"/>
    </source>
</evidence>
<dbReference type="PANTHER" id="PTHR48083">
    <property type="entry name" value="MEDIUM-CHAIN SPECIFIC ACYL-COA DEHYDROGENASE, MITOCHONDRIAL-RELATED"/>
    <property type="match status" value="1"/>
</dbReference>
<evidence type="ECO:0000256" key="4">
    <source>
        <dbReference type="ARBA" id="ARBA00012033"/>
    </source>
</evidence>
<feature type="domain" description="Acyl-CoA dehydrogenase/oxidase C-terminal" evidence="12">
    <location>
        <begin position="319"/>
        <end position="460"/>
    </location>
</feature>
<dbReference type="NCBIfam" id="NF009586">
    <property type="entry name" value="PRK13026.1"/>
    <property type="match status" value="1"/>
</dbReference>
<evidence type="ECO:0000256" key="5">
    <source>
        <dbReference type="ARBA" id="ARBA00012040"/>
    </source>
</evidence>
<organism evidence="15 16">
    <name type="scientific">Duganella guangzhouensis</name>
    <dbReference type="NCBI Taxonomy" id="2666084"/>
    <lineage>
        <taxon>Bacteria</taxon>
        <taxon>Pseudomonadati</taxon>
        <taxon>Pseudomonadota</taxon>
        <taxon>Betaproteobacteria</taxon>
        <taxon>Burkholderiales</taxon>
        <taxon>Oxalobacteraceae</taxon>
        <taxon>Telluria group</taxon>
        <taxon>Duganella</taxon>
    </lineage>
</organism>
<dbReference type="GO" id="GO:0033539">
    <property type="term" value="P:fatty acid beta-oxidation using acyl-CoA dehydrogenase"/>
    <property type="evidence" value="ECO:0007669"/>
    <property type="project" value="InterPro"/>
</dbReference>
<feature type="domain" description="Acyl-CoA dehydrogenase C-terminal bacterial-type" evidence="14">
    <location>
        <begin position="473"/>
        <end position="763"/>
    </location>
</feature>
<comment type="cofactor">
    <cofactor evidence="1">
        <name>FAD</name>
        <dbReference type="ChEBI" id="CHEBI:57692"/>
    </cofactor>
</comment>
<dbReference type="SUPFAM" id="SSF56645">
    <property type="entry name" value="Acyl-CoA dehydrogenase NM domain-like"/>
    <property type="match status" value="1"/>
</dbReference>
<reference evidence="15 16" key="1">
    <citation type="submission" date="2019-11" db="EMBL/GenBank/DDBJ databases">
        <title>Novel species isolated from a subtropical stream in China.</title>
        <authorList>
            <person name="Lu H."/>
        </authorList>
    </citation>
    <scope>NUCLEOTIDE SEQUENCE [LARGE SCALE GENOMIC DNA]</scope>
    <source>
        <strain evidence="15 16">FT80W</strain>
    </source>
</reference>
<dbReference type="InterPro" id="IPR015396">
    <property type="entry name" value="FadE_C"/>
</dbReference>
<dbReference type="CDD" id="cd00567">
    <property type="entry name" value="ACAD"/>
    <property type="match status" value="1"/>
</dbReference>
<dbReference type="GO" id="GO:0050660">
    <property type="term" value="F:flavin adenine dinucleotide binding"/>
    <property type="evidence" value="ECO:0007669"/>
    <property type="project" value="InterPro"/>
</dbReference>
<evidence type="ECO:0000256" key="6">
    <source>
        <dbReference type="ARBA" id="ARBA00020144"/>
    </source>
</evidence>
<keyword evidence="7" id="KW-0285">Flavoprotein</keyword>
<protein>
    <recommendedName>
        <fullName evidence="6">Acyl-coenzyme A dehydrogenase</fullName>
        <ecNumber evidence="4">1.3.8.7</ecNumber>
        <ecNumber evidence="5">1.3.8.8</ecNumber>
    </recommendedName>
</protein>
<dbReference type="Pfam" id="PF00441">
    <property type="entry name" value="Acyl-CoA_dh_1"/>
    <property type="match status" value="1"/>
</dbReference>
<gene>
    <name evidence="15" type="ORF">GJ699_06175</name>
</gene>
<dbReference type="Pfam" id="PF09317">
    <property type="entry name" value="ACDH_C"/>
    <property type="match status" value="1"/>
</dbReference>
<comment type="pathway">
    <text evidence="2">Lipid metabolism; fatty acid beta-oxidation.</text>
</comment>
<evidence type="ECO:0000256" key="11">
    <source>
        <dbReference type="ARBA" id="ARBA00049247"/>
    </source>
</evidence>
<dbReference type="InterPro" id="IPR050741">
    <property type="entry name" value="Acyl-CoA_dehydrogenase"/>
</dbReference>
<dbReference type="RefSeq" id="WP_154374205.1">
    <property type="nucleotide sequence ID" value="NZ_WKJK01000003.1"/>
</dbReference>
<evidence type="ECO:0000256" key="8">
    <source>
        <dbReference type="ARBA" id="ARBA00022827"/>
    </source>
</evidence>
<dbReference type="SUPFAM" id="SSF47203">
    <property type="entry name" value="Acyl-CoA dehydrogenase C-terminal domain-like"/>
    <property type="match status" value="1"/>
</dbReference>
<proteinExistence type="inferred from homology"/>
<dbReference type="Gene3D" id="1.20.140.10">
    <property type="entry name" value="Butyryl-CoA Dehydrogenase, subunit A, domain 3"/>
    <property type="match status" value="1"/>
</dbReference>
<comment type="catalytic activity">
    <reaction evidence="11">
        <text>a long-chain 2,3-saturated fatty acyl-CoA + oxidized [electron-transfer flavoprotein] + H(+) = a long-chain (2E)-enoyl-CoA + reduced [electron-transfer flavoprotein]</text>
        <dbReference type="Rhea" id="RHEA:17721"/>
        <dbReference type="Rhea" id="RHEA-COMP:10685"/>
        <dbReference type="Rhea" id="RHEA-COMP:10686"/>
        <dbReference type="ChEBI" id="CHEBI:15378"/>
        <dbReference type="ChEBI" id="CHEBI:57692"/>
        <dbReference type="ChEBI" id="CHEBI:58307"/>
        <dbReference type="ChEBI" id="CHEBI:83721"/>
        <dbReference type="ChEBI" id="CHEBI:83727"/>
        <dbReference type="EC" id="1.3.8.8"/>
    </reaction>
</comment>
<evidence type="ECO:0000256" key="7">
    <source>
        <dbReference type="ARBA" id="ARBA00022630"/>
    </source>
</evidence>
<name>A0A6I2KUB4_9BURK</name>
<dbReference type="Proteomes" id="UP000433309">
    <property type="component" value="Unassembled WGS sequence"/>
</dbReference>
<dbReference type="FunFam" id="1.10.540.10:FF:000004">
    <property type="entry name" value="Acyl-CoA dehydrogenase"/>
    <property type="match status" value="1"/>
</dbReference>
<dbReference type="EC" id="1.3.8.7" evidence="4"/>
<dbReference type="NCBIfam" id="NF007000">
    <property type="entry name" value="PRK09463.1"/>
    <property type="match status" value="1"/>
</dbReference>
<evidence type="ECO:0000256" key="1">
    <source>
        <dbReference type="ARBA" id="ARBA00001974"/>
    </source>
</evidence>
<keyword evidence="9 15" id="KW-0560">Oxidoreductase</keyword>